<dbReference type="EMBL" id="OZ021736">
    <property type="protein sequence ID" value="CAK9316274.1"/>
    <property type="molecule type" value="Genomic_DNA"/>
</dbReference>
<dbReference type="InterPro" id="IPR022251">
    <property type="entry name" value="DUF3774_wound-induced"/>
</dbReference>
<dbReference type="Proteomes" id="UP001642487">
    <property type="component" value="Chromosome 2"/>
</dbReference>
<gene>
    <name evidence="3" type="ORF">CITCOLO1_LOCUS8133</name>
</gene>
<dbReference type="PANTHER" id="PTHR33090">
    <property type="entry name" value="DUF3774 DOMAIN PROTEIN-RELATED"/>
    <property type="match status" value="1"/>
</dbReference>
<organism evidence="3 4">
    <name type="scientific">Citrullus colocynthis</name>
    <name type="common">colocynth</name>
    <dbReference type="NCBI Taxonomy" id="252529"/>
    <lineage>
        <taxon>Eukaryota</taxon>
        <taxon>Viridiplantae</taxon>
        <taxon>Streptophyta</taxon>
        <taxon>Embryophyta</taxon>
        <taxon>Tracheophyta</taxon>
        <taxon>Spermatophyta</taxon>
        <taxon>Magnoliopsida</taxon>
        <taxon>eudicotyledons</taxon>
        <taxon>Gunneridae</taxon>
        <taxon>Pentapetalae</taxon>
        <taxon>rosids</taxon>
        <taxon>fabids</taxon>
        <taxon>Cucurbitales</taxon>
        <taxon>Cucurbitaceae</taxon>
        <taxon>Benincaseae</taxon>
        <taxon>Citrullus</taxon>
    </lineage>
</organism>
<evidence type="ECO:0008006" key="5">
    <source>
        <dbReference type="Google" id="ProtNLM"/>
    </source>
</evidence>
<sequence>MSSSTRALVVAATVGVVEALKDQGICRWNHVLRSAHHYARNHVRSISQAKKLSSAVPSANHLQQSEESLRTVMYLSCWERQNFVTPESNASGLEKAVWASEFHVHATEKPRAKAYLKTQLYPSHSAINTRFPGAISSRKGKNTSSPKKTTGSFEIYKQPQPDPIHHSIKSKNYITFESKKKRKKMSSSTRAWVVAASVGVVEALKDQGICRWNQTIRSAHQYAKNHVRSMPQATRLSGSSAAVVSGKQQQKQSEESFRTVMYLSCWGPN</sequence>
<evidence type="ECO:0000256" key="2">
    <source>
        <dbReference type="SAM" id="SignalP"/>
    </source>
</evidence>
<protein>
    <recommendedName>
        <fullName evidence="5">Wound-responsive family protein</fullName>
    </recommendedName>
</protein>
<feature type="region of interest" description="Disordered" evidence="1">
    <location>
        <begin position="131"/>
        <end position="161"/>
    </location>
</feature>
<feature type="chain" id="PRO_5046374912" description="Wound-responsive family protein" evidence="2">
    <location>
        <begin position="20"/>
        <end position="269"/>
    </location>
</feature>
<dbReference type="Pfam" id="PF12609">
    <property type="entry name" value="DUF3774"/>
    <property type="match status" value="2"/>
</dbReference>
<feature type="compositionally biased region" description="Polar residues" evidence="1">
    <location>
        <begin position="142"/>
        <end position="152"/>
    </location>
</feature>
<feature type="signal peptide" evidence="2">
    <location>
        <begin position="1"/>
        <end position="19"/>
    </location>
</feature>
<accession>A0ABP0Y7A2</accession>
<keyword evidence="4" id="KW-1185">Reference proteome</keyword>
<name>A0ABP0Y7A2_9ROSI</name>
<evidence type="ECO:0000256" key="1">
    <source>
        <dbReference type="SAM" id="MobiDB-lite"/>
    </source>
</evidence>
<proteinExistence type="predicted"/>
<evidence type="ECO:0000313" key="3">
    <source>
        <dbReference type="EMBL" id="CAK9316274.1"/>
    </source>
</evidence>
<evidence type="ECO:0000313" key="4">
    <source>
        <dbReference type="Proteomes" id="UP001642487"/>
    </source>
</evidence>
<reference evidence="3 4" key="1">
    <citation type="submission" date="2024-03" db="EMBL/GenBank/DDBJ databases">
        <authorList>
            <person name="Gkanogiannis A."/>
            <person name="Becerra Lopez-Lavalle L."/>
        </authorList>
    </citation>
    <scope>NUCLEOTIDE SEQUENCE [LARGE SCALE GENOMIC DNA]</scope>
</reference>
<keyword evidence="2" id="KW-0732">Signal</keyword>